<dbReference type="InterPro" id="IPR052973">
    <property type="entry name" value="Fungal_sec-metab_reg_TF"/>
</dbReference>
<keyword evidence="3" id="KW-1185">Reference proteome</keyword>
<proteinExistence type="predicted"/>
<feature type="compositionally biased region" description="Polar residues" evidence="1">
    <location>
        <begin position="207"/>
        <end position="224"/>
    </location>
</feature>
<dbReference type="Proteomes" id="UP001301769">
    <property type="component" value="Unassembled WGS sequence"/>
</dbReference>
<feature type="region of interest" description="Disordered" evidence="1">
    <location>
        <begin position="205"/>
        <end position="268"/>
    </location>
</feature>
<name>A0AAN6Y8S3_9PEZI</name>
<reference evidence="2" key="1">
    <citation type="journal article" date="2023" name="Mol. Phylogenet. Evol.">
        <title>Genome-scale phylogeny and comparative genomics of the fungal order Sordariales.</title>
        <authorList>
            <person name="Hensen N."/>
            <person name="Bonometti L."/>
            <person name="Westerberg I."/>
            <person name="Brannstrom I.O."/>
            <person name="Guillou S."/>
            <person name="Cros-Aarteil S."/>
            <person name="Calhoun S."/>
            <person name="Haridas S."/>
            <person name="Kuo A."/>
            <person name="Mondo S."/>
            <person name="Pangilinan J."/>
            <person name="Riley R."/>
            <person name="LaButti K."/>
            <person name="Andreopoulos B."/>
            <person name="Lipzen A."/>
            <person name="Chen C."/>
            <person name="Yan M."/>
            <person name="Daum C."/>
            <person name="Ng V."/>
            <person name="Clum A."/>
            <person name="Steindorff A."/>
            <person name="Ohm R.A."/>
            <person name="Martin F."/>
            <person name="Silar P."/>
            <person name="Natvig D.O."/>
            <person name="Lalanne C."/>
            <person name="Gautier V."/>
            <person name="Ament-Velasquez S.L."/>
            <person name="Kruys A."/>
            <person name="Hutchinson M.I."/>
            <person name="Powell A.J."/>
            <person name="Barry K."/>
            <person name="Miller A.N."/>
            <person name="Grigoriev I.V."/>
            <person name="Debuchy R."/>
            <person name="Gladieux P."/>
            <person name="Hiltunen Thoren M."/>
            <person name="Johannesson H."/>
        </authorList>
    </citation>
    <scope>NUCLEOTIDE SEQUENCE</scope>
    <source>
        <strain evidence="2">PSN293</strain>
    </source>
</reference>
<evidence type="ECO:0000256" key="1">
    <source>
        <dbReference type="SAM" id="MobiDB-lite"/>
    </source>
</evidence>
<evidence type="ECO:0008006" key="4">
    <source>
        <dbReference type="Google" id="ProtNLM"/>
    </source>
</evidence>
<evidence type="ECO:0000313" key="3">
    <source>
        <dbReference type="Proteomes" id="UP001301769"/>
    </source>
</evidence>
<dbReference type="PANTHER" id="PTHR35392:SF3">
    <property type="entry name" value="ZN(2)-C6 FUNGAL-TYPE DOMAIN-CONTAINING PROTEIN"/>
    <property type="match status" value="1"/>
</dbReference>
<comment type="caution">
    <text evidence="2">The sequence shown here is derived from an EMBL/GenBank/DDBJ whole genome shotgun (WGS) entry which is preliminary data.</text>
</comment>
<accession>A0AAN6Y8S3</accession>
<feature type="compositionally biased region" description="Low complexity" evidence="1">
    <location>
        <begin position="240"/>
        <end position="249"/>
    </location>
</feature>
<organism evidence="2 3">
    <name type="scientific">Rhypophila decipiens</name>
    <dbReference type="NCBI Taxonomy" id="261697"/>
    <lineage>
        <taxon>Eukaryota</taxon>
        <taxon>Fungi</taxon>
        <taxon>Dikarya</taxon>
        <taxon>Ascomycota</taxon>
        <taxon>Pezizomycotina</taxon>
        <taxon>Sordariomycetes</taxon>
        <taxon>Sordariomycetidae</taxon>
        <taxon>Sordariales</taxon>
        <taxon>Naviculisporaceae</taxon>
        <taxon>Rhypophila</taxon>
    </lineage>
</organism>
<gene>
    <name evidence="2" type="ORF">QBC37DRAFT_157963</name>
</gene>
<reference evidence="2" key="2">
    <citation type="submission" date="2023-05" db="EMBL/GenBank/DDBJ databases">
        <authorList>
            <consortium name="Lawrence Berkeley National Laboratory"/>
            <person name="Steindorff A."/>
            <person name="Hensen N."/>
            <person name="Bonometti L."/>
            <person name="Westerberg I."/>
            <person name="Brannstrom I.O."/>
            <person name="Guillou S."/>
            <person name="Cros-Aarteil S."/>
            <person name="Calhoun S."/>
            <person name="Haridas S."/>
            <person name="Kuo A."/>
            <person name="Mondo S."/>
            <person name="Pangilinan J."/>
            <person name="Riley R."/>
            <person name="Labutti K."/>
            <person name="Andreopoulos B."/>
            <person name="Lipzen A."/>
            <person name="Chen C."/>
            <person name="Yanf M."/>
            <person name="Daum C."/>
            <person name="Ng V."/>
            <person name="Clum A."/>
            <person name="Ohm R."/>
            <person name="Martin F."/>
            <person name="Silar P."/>
            <person name="Natvig D."/>
            <person name="Lalanne C."/>
            <person name="Gautier V."/>
            <person name="Ament-Velasquez S.L."/>
            <person name="Kruys A."/>
            <person name="Hutchinson M.I."/>
            <person name="Powell A.J."/>
            <person name="Barry K."/>
            <person name="Miller A.N."/>
            <person name="Grigoriev I.V."/>
            <person name="Debuchy R."/>
            <person name="Gladieux P."/>
            <person name="Thoren M.H."/>
            <person name="Johannesson H."/>
        </authorList>
    </citation>
    <scope>NUCLEOTIDE SEQUENCE</scope>
    <source>
        <strain evidence="2">PSN293</strain>
    </source>
</reference>
<dbReference type="PANTHER" id="PTHR35392">
    <property type="entry name" value="ZN(II)2CYS6 TRANSCRIPTION FACTOR (EUROFUNG)-RELATED-RELATED"/>
    <property type="match status" value="1"/>
</dbReference>
<dbReference type="AlphaFoldDB" id="A0AAN6Y8S3"/>
<protein>
    <recommendedName>
        <fullName evidence="4">Zn(2)-C6 fungal-type domain-containing protein</fullName>
    </recommendedName>
</protein>
<dbReference type="EMBL" id="MU858097">
    <property type="protein sequence ID" value="KAK4214198.1"/>
    <property type="molecule type" value="Genomic_DNA"/>
</dbReference>
<sequence length="683" mass="77676">MNFSSKDYEDIQRVAGLLNLTVDELLQQRRRPSQLNSPGALDRNFGSLDVGSSSPYIAPSAYDDDQQSPPVAWPLNSPSTVQSGSSDPGHFDVIKSQTRTAGIEEGSALVHSDSTSRDQGNEKVILLNPHTTWYDCDASLWDFNDSTRDTVPVADQGSEVDDGDSFVPVVPMQIDSELGSVTTARDDSGGDKDMDDISTDWAIVPSSPGSLSPFQTAASPSNGSLDRRYHLIAPKNNKPSSYAHSISESSSHKVRKKRSPYQGTKKTDTHLTRQVHACVRCRMQRNRCIPDPSNPRGPCVTCQLKTVRMSRLPCLRYMVTDSTLFRTGLDYMPFYKAHPMVGPEYGDFHLDRFWTGSPPKTLRLGQLGAMSFKVELQEFVPPVSSEVDLKGRPMYAVPWAIADPDAVVESINNYIDRGVTAYMYGHLDDTDPLVWDIFQAAYRASVFPTPNRMLQKTLRLWVACRFIESKWRCWGDDGWADDSIRASNPRDPFYDWDSLPPYLDYQIASIIIHRILTPLRKDVLRDLQSTLNTHSPKDWFVTFLTSFILLQNYEMQMRFQREFAARRKAQVQYLDMPLVRATNSGAKTILAHFHYCYKGQQLFKEGFDWTAPRVKRMARLDAEQINFMAQCRDNVVRKASMFESINRTNSYHQLYWYTSQLFDSDWVPRDTLEHAPPAEEKWA</sequence>
<evidence type="ECO:0000313" key="2">
    <source>
        <dbReference type="EMBL" id="KAK4214198.1"/>
    </source>
</evidence>